<evidence type="ECO:0000313" key="2">
    <source>
        <dbReference type="EMBL" id="KAF4735025.1"/>
    </source>
</evidence>
<name>A0A7J6SQL2_PEROL</name>
<dbReference type="SUPFAM" id="SSF50965">
    <property type="entry name" value="Galactose oxidase, central domain"/>
    <property type="match status" value="1"/>
</dbReference>
<feature type="region of interest" description="Disordered" evidence="1">
    <location>
        <begin position="746"/>
        <end position="771"/>
    </location>
</feature>
<accession>A0A7J6SQL2</accession>
<keyword evidence="3" id="KW-1185">Reference proteome</keyword>
<sequence length="1067" mass="118525">MSWMTSIWCTSSMPGTWRSSPGLLTNDTWFGIGYEFAWTELRLQLRLNGVALTNLTLDAARAPIRQAVGLNAVHWVAWQEPWSSSSAGGTIRARNHTITLQPGMWTQLVAEAPWVARTQAAVTAMRDGTVMLFGGEGDERLNDVWRWIPFTCAYPHSNTSGLHASPAVEDAAEIENQYEASVPATGLLVVDAVAVDLILIVNLRYLAQFEVECNAVISANRTCRPSIQGQWVSVSAAAPFSARSGATAVELKDGSVLLLGGFDGAFANDIWRWSAGSSSAQICTTAWKGLWEQISAAAPWDPRYGMSSINLYSPGQWDADAVVVFGGFGKASKSSETLIVGRGVSVQLSGSKTLFNDVWCYEGGQWSRITQKGPLTKRCVFSNDSFVVLGGYDENTRPTADVWRWKAEAANGELCSVEVLDDFMDNSAELAEHLLTNCVSLNESTSTTCGLPIDFMRCTKYTLEDVYNDILHPSRRDLVTNAFMRHAVDDPKKKSKYHITVELLHYSLIGLRAAVDLLLEMARDCVKESPNRERMLLTDNMSPVLINIRRHAVRIRGAYRLLRSVCLQGSTLISTGDLGEFWLASFGSNAFAVATPNFINAFRKWYKVDIEPIAIRDFLALLCGDLTVGGEHVPEECSVSIADLAPLCSTCALWQLFSLVNIWYDQACEYVIEEASSIVAGGSEQPLGIGQLRRYSLKDCASALKEKSSCIELQGLSFRQMISGKGLMVSLLSCGLRMCVSSASGRRLRSPPLQPDTSTHDGASADHDDHSSTIEVVYPSRSAIAEIVKSKVFLPKAEGNHLHCAYEVISAMRERKRLEAADCLRRLITLDQEHMDVVEARLEHERTETHCSSWEEEQEHRRLLRGAERSLAILKGRLDEAEEALCPDNEATQIELISRLLHEKEVSDGTMTRLLREHDEMRKSWAAEEAAHQLERCAKDKAFAEECMVLLIERSWLSEVEGLSRIRFESSKLEFILMKIEEKLLETRKAQRAADALLAEQINTKERLLAKLTSTLAYRTQELLNVKSECVSVQSVLADIREVGELADAKNSIREQVREEASGWARE</sequence>
<dbReference type="InterPro" id="IPR015915">
    <property type="entry name" value="Kelch-typ_b-propeller"/>
</dbReference>
<evidence type="ECO:0000313" key="3">
    <source>
        <dbReference type="Proteomes" id="UP000553632"/>
    </source>
</evidence>
<comment type="caution">
    <text evidence="2">The sequence shown here is derived from an EMBL/GenBank/DDBJ whole genome shotgun (WGS) entry which is preliminary data.</text>
</comment>
<protein>
    <submittedName>
        <fullName evidence="2">Uncharacterized protein</fullName>
    </submittedName>
</protein>
<evidence type="ECO:0000256" key="1">
    <source>
        <dbReference type="SAM" id="MobiDB-lite"/>
    </source>
</evidence>
<dbReference type="InterPro" id="IPR011043">
    <property type="entry name" value="Gal_Oxase/kelch_b-propeller"/>
</dbReference>
<gene>
    <name evidence="2" type="ORF">FOZ63_031160</name>
</gene>
<dbReference type="EMBL" id="JABANO010016528">
    <property type="protein sequence ID" value="KAF4735025.1"/>
    <property type="molecule type" value="Genomic_DNA"/>
</dbReference>
<dbReference type="AlphaFoldDB" id="A0A7J6SQL2"/>
<organism evidence="2 3">
    <name type="scientific">Perkinsus olseni</name>
    <name type="common">Perkinsus atlanticus</name>
    <dbReference type="NCBI Taxonomy" id="32597"/>
    <lineage>
        <taxon>Eukaryota</taxon>
        <taxon>Sar</taxon>
        <taxon>Alveolata</taxon>
        <taxon>Perkinsozoa</taxon>
        <taxon>Perkinsea</taxon>
        <taxon>Perkinsida</taxon>
        <taxon>Perkinsidae</taxon>
        <taxon>Perkinsus</taxon>
    </lineage>
</organism>
<dbReference type="Proteomes" id="UP000553632">
    <property type="component" value="Unassembled WGS sequence"/>
</dbReference>
<proteinExistence type="predicted"/>
<reference evidence="2 3" key="1">
    <citation type="submission" date="2020-04" db="EMBL/GenBank/DDBJ databases">
        <title>Perkinsus olseni comparative genomics.</title>
        <authorList>
            <person name="Bogema D.R."/>
        </authorList>
    </citation>
    <scope>NUCLEOTIDE SEQUENCE [LARGE SCALE GENOMIC DNA]</scope>
    <source>
        <strain evidence="2 3">ATCC PRA-207</strain>
    </source>
</reference>
<dbReference type="PANTHER" id="PTHR23244">
    <property type="entry name" value="KELCH REPEAT DOMAIN"/>
    <property type="match status" value="1"/>
</dbReference>
<dbReference type="Gene3D" id="2.120.10.80">
    <property type="entry name" value="Kelch-type beta propeller"/>
    <property type="match status" value="1"/>
</dbReference>